<evidence type="ECO:0000256" key="2">
    <source>
        <dbReference type="ARBA" id="ARBA00022475"/>
    </source>
</evidence>
<dbReference type="GO" id="GO:0003677">
    <property type="term" value="F:DNA binding"/>
    <property type="evidence" value="ECO:0007669"/>
    <property type="project" value="UniProtKB-KW"/>
</dbReference>
<evidence type="ECO:0000256" key="4">
    <source>
        <dbReference type="SAM" id="Phobius"/>
    </source>
</evidence>
<feature type="transmembrane region" description="Helical" evidence="4">
    <location>
        <begin position="21"/>
        <end position="44"/>
    </location>
</feature>
<dbReference type="GO" id="GO:0005886">
    <property type="term" value="C:plasma membrane"/>
    <property type="evidence" value="ECO:0007669"/>
    <property type="project" value="UniProtKB-SubCell"/>
</dbReference>
<evidence type="ECO:0000313" key="5">
    <source>
        <dbReference type="EMBL" id="RKJ99199.1"/>
    </source>
</evidence>
<dbReference type="Proteomes" id="UP000216225">
    <property type="component" value="Unassembled WGS sequence"/>
</dbReference>
<protein>
    <submittedName>
        <fullName evidence="5">DNA-binding protein</fullName>
    </submittedName>
</protein>
<dbReference type="CDD" id="cd09971">
    <property type="entry name" value="SdiA-regulated"/>
    <property type="match status" value="1"/>
</dbReference>
<accession>A0A420KGZ9</accession>
<keyword evidence="3 4" id="KW-0472">Membrane</keyword>
<dbReference type="EMBL" id="NKDB02000001">
    <property type="protein sequence ID" value="RKJ99199.1"/>
    <property type="molecule type" value="Genomic_DNA"/>
</dbReference>
<proteinExistence type="predicted"/>
<evidence type="ECO:0000256" key="1">
    <source>
        <dbReference type="ARBA" id="ARBA00004236"/>
    </source>
</evidence>
<dbReference type="SUPFAM" id="SSF50956">
    <property type="entry name" value="Thermostable phytase (3-phytase)"/>
    <property type="match status" value="1"/>
</dbReference>
<sequence>MIDTMPLAQTQTSSRMPRRALLAALVVGAALGVYFQLPAMAYYWGQSLRQEARLRPVSLWLPDYQATIQGRPLRGVDRNLSGLTFNDGTGTLFASTNSPAQIVELSVEGEVLRIIRVSGAQDTEGIAHVEGGRFLLSGERHNALYAVDIGPDSREVQARELVRLPLDTLHSNLGVETVSWDESAQRLLVGQEKWPLRLLSLRGVMEGNPRVEPVWPRQDWGALFINDLASVTTHVPTGNLLLLSEESAMVVEYDPRGMPVSLLPLWRGLHGLARKIPQPEGLALAPDGSLFIVSEPNLFYRFEKPRAAARPGMLAGE</sequence>
<dbReference type="Pfam" id="PF06977">
    <property type="entry name" value="SdiA-regulated"/>
    <property type="match status" value="1"/>
</dbReference>
<gene>
    <name evidence="5" type="ORF">CE154_005515</name>
</gene>
<keyword evidence="4" id="KW-1133">Transmembrane helix</keyword>
<keyword evidence="2" id="KW-1003">Cell membrane</keyword>
<reference evidence="5 6" key="1">
    <citation type="submission" date="2018-09" db="EMBL/GenBank/DDBJ databases">
        <title>Genome comparison of Alicycliphilus sp. BQ1, a polyurethanolytic bacterium, with its closest phylogenetic relatives Alicycliphilus denitrificans BC and K601, unable to attack polyurethane.</title>
        <authorList>
            <person name="Loza-Tavera H."/>
            <person name="Lozano L."/>
            <person name="Cevallos M."/>
            <person name="Maya-Lucas O."/>
            <person name="Garcia-Mena J."/>
            <person name="Hernandez J."/>
        </authorList>
    </citation>
    <scope>NUCLEOTIDE SEQUENCE [LARGE SCALE GENOMIC DNA]</scope>
    <source>
        <strain evidence="5 6">BQ1</strain>
    </source>
</reference>
<keyword evidence="5" id="KW-0238">DNA-binding</keyword>
<evidence type="ECO:0000313" key="6">
    <source>
        <dbReference type="Proteomes" id="UP000216225"/>
    </source>
</evidence>
<dbReference type="AlphaFoldDB" id="A0A420KGZ9"/>
<evidence type="ECO:0000256" key="3">
    <source>
        <dbReference type="ARBA" id="ARBA00023136"/>
    </source>
</evidence>
<comment type="subcellular location">
    <subcellularLocation>
        <location evidence="1">Cell membrane</location>
    </subcellularLocation>
</comment>
<comment type="caution">
    <text evidence="5">The sequence shown here is derived from an EMBL/GenBank/DDBJ whole genome shotgun (WGS) entry which is preliminary data.</text>
</comment>
<organism evidence="5 6">
    <name type="scientific">Alicycliphilus denitrificans</name>
    <dbReference type="NCBI Taxonomy" id="179636"/>
    <lineage>
        <taxon>Bacteria</taxon>
        <taxon>Pseudomonadati</taxon>
        <taxon>Pseudomonadota</taxon>
        <taxon>Betaproteobacteria</taxon>
        <taxon>Burkholderiales</taxon>
        <taxon>Comamonadaceae</taxon>
        <taxon>Alicycliphilus</taxon>
    </lineage>
</organism>
<keyword evidence="4" id="KW-0812">Transmembrane</keyword>
<name>A0A420KGZ9_9BURK</name>
<dbReference type="InterPro" id="IPR009722">
    <property type="entry name" value="YjiK/CarP"/>
</dbReference>